<dbReference type="AlphaFoldDB" id="A0A379MPZ8"/>
<feature type="domain" description="Aminotransferase class I/classII large" evidence="19">
    <location>
        <begin position="41"/>
        <end position="340"/>
    </location>
</feature>
<dbReference type="InterPro" id="IPR000807">
    <property type="entry name" value="ImidazoleglycerolP_deHydtase"/>
</dbReference>
<accession>A0A379MPZ8</accession>
<evidence type="ECO:0000256" key="15">
    <source>
        <dbReference type="ARBA" id="ARBA00049158"/>
    </source>
</evidence>
<dbReference type="Pfam" id="PF00475">
    <property type="entry name" value="IGPD"/>
    <property type="match status" value="1"/>
</dbReference>
<dbReference type="InterPro" id="IPR015422">
    <property type="entry name" value="PyrdxlP-dep_Trfase_small"/>
</dbReference>
<evidence type="ECO:0000256" key="1">
    <source>
        <dbReference type="ARBA" id="ARBA00001933"/>
    </source>
</evidence>
<dbReference type="InterPro" id="IPR005861">
    <property type="entry name" value="HisP_aminotrans"/>
</dbReference>
<dbReference type="GO" id="GO:0004400">
    <property type="term" value="F:histidinol-phosphate transaminase activity"/>
    <property type="evidence" value="ECO:0007669"/>
    <property type="project" value="UniProtKB-UniRule"/>
</dbReference>
<dbReference type="EC" id="4.2.1.19" evidence="16"/>
<keyword evidence="12 16" id="KW-0368">Histidine biosynthesis</keyword>
<feature type="modified residue" description="N6-(pyridoxal phosphate)lysine" evidence="17">
    <location>
        <position position="205"/>
    </location>
</feature>
<comment type="catalytic activity">
    <reaction evidence="15">
        <text>L-histidinol phosphate + H2O = L-histidinol + phosphate</text>
        <dbReference type="Rhea" id="RHEA:14465"/>
        <dbReference type="ChEBI" id="CHEBI:15377"/>
        <dbReference type="ChEBI" id="CHEBI:43474"/>
        <dbReference type="ChEBI" id="CHEBI:57699"/>
        <dbReference type="ChEBI" id="CHEBI:57980"/>
        <dbReference type="EC" id="3.1.3.15"/>
    </reaction>
</comment>
<dbReference type="EMBL" id="UGVL01000001">
    <property type="protein sequence ID" value="SUE33595.1"/>
    <property type="molecule type" value="Genomic_DNA"/>
</dbReference>
<proteinExistence type="inferred from homology"/>
<keyword evidence="11 17" id="KW-0663">Pyridoxal phosphate</keyword>
<evidence type="ECO:0000313" key="20">
    <source>
        <dbReference type="EMBL" id="SUE33595.1"/>
    </source>
</evidence>
<keyword evidence="16" id="KW-0963">Cytoplasm</keyword>
<keyword evidence="10 17" id="KW-0808">Transferase</keyword>
<dbReference type="EC" id="2.6.1.9" evidence="17"/>
<dbReference type="PANTHER" id="PTHR42885:SF2">
    <property type="entry name" value="HISTIDINOL-PHOSPHATE AMINOTRANSFERASE"/>
    <property type="match status" value="1"/>
</dbReference>
<evidence type="ECO:0000256" key="4">
    <source>
        <dbReference type="ARBA" id="ARBA00005047"/>
    </source>
</evidence>
<evidence type="ECO:0000256" key="17">
    <source>
        <dbReference type="HAMAP-Rule" id="MF_01023"/>
    </source>
</evidence>
<dbReference type="Pfam" id="PF00155">
    <property type="entry name" value="Aminotran_1_2"/>
    <property type="match status" value="1"/>
</dbReference>
<comment type="cofactor">
    <cofactor evidence="2">
        <name>Mg(2+)</name>
        <dbReference type="ChEBI" id="CHEBI:18420"/>
    </cofactor>
</comment>
<dbReference type="GO" id="GO:0004424">
    <property type="term" value="F:imidazoleglycerol-phosphate dehydratase activity"/>
    <property type="evidence" value="ECO:0007669"/>
    <property type="project" value="UniProtKB-UniRule"/>
</dbReference>
<comment type="similarity">
    <text evidence="16 18">Belongs to the imidazoleglycerol-phosphate dehydratase family.</text>
</comment>
<comment type="subcellular location">
    <subcellularLocation>
        <location evidence="16 18">Cytoplasm</location>
    </subcellularLocation>
</comment>
<evidence type="ECO:0000256" key="9">
    <source>
        <dbReference type="ARBA" id="ARBA00022605"/>
    </source>
</evidence>
<evidence type="ECO:0000256" key="2">
    <source>
        <dbReference type="ARBA" id="ARBA00001946"/>
    </source>
</evidence>
<dbReference type="GO" id="GO:0005737">
    <property type="term" value="C:cytoplasm"/>
    <property type="evidence" value="ECO:0007669"/>
    <property type="project" value="UniProtKB-SubCell"/>
</dbReference>
<dbReference type="NCBIfam" id="TIGR01141">
    <property type="entry name" value="hisC"/>
    <property type="match status" value="1"/>
</dbReference>
<dbReference type="STRING" id="880526.GCA_000427365_00641"/>
<dbReference type="PANTHER" id="PTHR42885">
    <property type="entry name" value="HISTIDINOL-PHOSPHATE AMINOTRANSFERASE-RELATED"/>
    <property type="match status" value="1"/>
</dbReference>
<dbReference type="GO" id="GO:0000105">
    <property type="term" value="P:L-histidine biosynthetic process"/>
    <property type="evidence" value="ECO:0007669"/>
    <property type="project" value="UniProtKB-UniRule"/>
</dbReference>
<dbReference type="Gene3D" id="3.30.230.40">
    <property type="entry name" value="Imidazole glycerol phosphate dehydratase, domain 1"/>
    <property type="match status" value="2"/>
</dbReference>
<dbReference type="CDD" id="cd00609">
    <property type="entry name" value="AAT_like"/>
    <property type="match status" value="1"/>
</dbReference>
<comment type="similarity">
    <text evidence="6 17">Belongs to the class-II pyridoxal-phosphate-dependent aminotransferase family. Histidinol-phosphate aminotransferase subfamily.</text>
</comment>
<sequence>MEITSLFRENIRQLAPYSTARDEYDGELGIYLDANENPFDNGFNRYPDPHNKRIRAKISAMRGIPAERIFVGGNGSDEPIDLLFRVFCEPRQDEALSISPSYGMYRVAAATNDIRLVEAPLTEDFRLDTEAFLSRATHRTKLAFLCSPNNPSANLLDPAEVEKVIRGFDGIVVLDEAYIDFAEHEGFLPRLAEFPNLVVLQTLSKAWGMAGIRIGFAFAAPEIVAAMERIKYPYSVNIITERLVLQELERENLRREQIALLVEERRKLVAALEKIPLIRHVFPSDANFVLVRVDEPRRVYDNLISRGIIVRDRSRIAGCEGCLRLTVGTPDENVALIEALRYPDRPFDKSAAPAASGSRRATVTRKSRETDITATLDLDNASPSKISTGLGFFDHMLDQIVHHGGFSLELTARGDLHVDEHHTIEDTALVLGEAFRQALGDKRGIGRYGFALPMDESRALVLLDFGGRIATRWDVELKRERIGDVPTEMFEHFFDSFAQAARCNLHIAARGRNEHHLIEGVFKAFARALRMAVERKPLDFDLPSSKGLL</sequence>
<comment type="subunit">
    <text evidence="7 17">Homodimer.</text>
</comment>
<evidence type="ECO:0000256" key="12">
    <source>
        <dbReference type="ARBA" id="ARBA00023102"/>
    </source>
</evidence>
<dbReference type="InterPro" id="IPR001917">
    <property type="entry name" value="Aminotrans_II_pyridoxalP_BS"/>
</dbReference>
<dbReference type="UniPathway" id="UPA00031">
    <property type="reaction ID" value="UER00011"/>
</dbReference>
<dbReference type="InterPro" id="IPR004839">
    <property type="entry name" value="Aminotransferase_I/II_large"/>
</dbReference>
<dbReference type="RefSeq" id="WP_115356404.1">
    <property type="nucleotide sequence ID" value="NZ_UGVL01000001.1"/>
</dbReference>
<dbReference type="OrthoDB" id="9813612at2"/>
<comment type="pathway">
    <text evidence="4 16 18">Amino-acid biosynthesis; L-histidine biosynthesis; L-histidine from 5-phospho-alpha-D-ribose 1-diphosphate: step 6/9.</text>
</comment>
<evidence type="ECO:0000256" key="10">
    <source>
        <dbReference type="ARBA" id="ARBA00022679"/>
    </source>
</evidence>
<dbReference type="NCBIfam" id="NF002111">
    <property type="entry name" value="PRK00951.2-1"/>
    <property type="match status" value="1"/>
</dbReference>
<dbReference type="GO" id="GO:0004401">
    <property type="term" value="F:histidinol-phosphatase activity"/>
    <property type="evidence" value="ECO:0007669"/>
    <property type="project" value="UniProtKB-EC"/>
</dbReference>
<comment type="catalytic activity">
    <reaction evidence="14 17">
        <text>L-histidinol phosphate + 2-oxoglutarate = 3-(imidazol-4-yl)-2-oxopropyl phosphate + L-glutamate</text>
        <dbReference type="Rhea" id="RHEA:23744"/>
        <dbReference type="ChEBI" id="CHEBI:16810"/>
        <dbReference type="ChEBI" id="CHEBI:29985"/>
        <dbReference type="ChEBI" id="CHEBI:57766"/>
        <dbReference type="ChEBI" id="CHEBI:57980"/>
        <dbReference type="EC" id="2.6.1.9"/>
    </reaction>
</comment>
<reference evidence="20 21" key="1">
    <citation type="submission" date="2018-06" db="EMBL/GenBank/DDBJ databases">
        <authorList>
            <consortium name="Pathogen Informatics"/>
            <person name="Doyle S."/>
        </authorList>
    </citation>
    <scope>NUCLEOTIDE SEQUENCE [LARGE SCALE GENOMIC DNA]</scope>
    <source>
        <strain evidence="20 21">NCTC11190</strain>
    </source>
</reference>
<dbReference type="SUPFAM" id="SSF54211">
    <property type="entry name" value="Ribosomal protein S5 domain 2-like"/>
    <property type="match status" value="2"/>
</dbReference>
<dbReference type="Gene3D" id="3.40.640.10">
    <property type="entry name" value="Type I PLP-dependent aspartate aminotransferase-like (Major domain)"/>
    <property type="match status" value="1"/>
</dbReference>
<dbReference type="InterPro" id="IPR038494">
    <property type="entry name" value="IGPD_sf"/>
</dbReference>
<dbReference type="GO" id="GO:0030170">
    <property type="term" value="F:pyridoxal phosphate binding"/>
    <property type="evidence" value="ECO:0007669"/>
    <property type="project" value="InterPro"/>
</dbReference>
<dbReference type="InterPro" id="IPR015421">
    <property type="entry name" value="PyrdxlP-dep_Trfase_major"/>
</dbReference>
<evidence type="ECO:0000256" key="14">
    <source>
        <dbReference type="ARBA" id="ARBA00047481"/>
    </source>
</evidence>
<evidence type="ECO:0000256" key="6">
    <source>
        <dbReference type="ARBA" id="ARBA00007970"/>
    </source>
</evidence>
<dbReference type="PROSITE" id="PS00954">
    <property type="entry name" value="IGP_DEHYDRATASE_1"/>
    <property type="match status" value="1"/>
</dbReference>
<evidence type="ECO:0000256" key="18">
    <source>
        <dbReference type="RuleBase" id="RU000599"/>
    </source>
</evidence>
<dbReference type="InterPro" id="IPR020565">
    <property type="entry name" value="ImidazoleglycerP_deHydtase_CS"/>
</dbReference>
<dbReference type="PROSITE" id="PS00599">
    <property type="entry name" value="AA_TRANSFER_CLASS_2"/>
    <property type="match status" value="1"/>
</dbReference>
<comment type="cofactor">
    <cofactor evidence="1 17">
        <name>pyridoxal 5'-phosphate</name>
        <dbReference type="ChEBI" id="CHEBI:597326"/>
    </cofactor>
</comment>
<dbReference type="Proteomes" id="UP000255233">
    <property type="component" value="Unassembled WGS sequence"/>
</dbReference>
<dbReference type="HAMAP" id="MF_00076">
    <property type="entry name" value="HisB"/>
    <property type="match status" value="1"/>
</dbReference>
<comment type="catalytic activity">
    <reaction evidence="16 18">
        <text>D-erythro-1-(imidazol-4-yl)glycerol 3-phosphate = 3-(imidazol-4-yl)-2-oxopropyl phosphate + H2O</text>
        <dbReference type="Rhea" id="RHEA:11040"/>
        <dbReference type="ChEBI" id="CHEBI:15377"/>
        <dbReference type="ChEBI" id="CHEBI:57766"/>
        <dbReference type="ChEBI" id="CHEBI:58278"/>
        <dbReference type="EC" id="4.2.1.19"/>
    </reaction>
</comment>
<keyword evidence="13 16" id="KW-0456">Lyase</keyword>
<dbReference type="FunFam" id="3.30.230.40:FF:000001">
    <property type="entry name" value="Imidazoleglycerol-phosphate dehydratase HisB"/>
    <property type="match status" value="1"/>
</dbReference>
<evidence type="ECO:0000256" key="7">
    <source>
        <dbReference type="ARBA" id="ARBA00011738"/>
    </source>
</evidence>
<evidence type="ECO:0000256" key="5">
    <source>
        <dbReference type="ARBA" id="ARBA00005189"/>
    </source>
</evidence>
<dbReference type="SUPFAM" id="SSF53383">
    <property type="entry name" value="PLP-dependent transferases"/>
    <property type="match status" value="1"/>
</dbReference>
<dbReference type="CDD" id="cd07914">
    <property type="entry name" value="IGPD"/>
    <property type="match status" value="1"/>
</dbReference>
<dbReference type="InterPro" id="IPR015424">
    <property type="entry name" value="PyrdxlP-dep_Trfase"/>
</dbReference>
<dbReference type="HAMAP" id="MF_01023">
    <property type="entry name" value="HisC_aminotrans_2"/>
    <property type="match status" value="1"/>
</dbReference>
<name>A0A379MPZ8_9BACT</name>
<keyword evidence="21" id="KW-1185">Reference proteome</keyword>
<dbReference type="PROSITE" id="PS00955">
    <property type="entry name" value="IGP_DEHYDRATASE_2"/>
    <property type="match status" value="1"/>
</dbReference>
<evidence type="ECO:0000259" key="19">
    <source>
        <dbReference type="Pfam" id="PF00155"/>
    </source>
</evidence>
<evidence type="ECO:0000256" key="13">
    <source>
        <dbReference type="ARBA" id="ARBA00023239"/>
    </source>
</evidence>
<dbReference type="InterPro" id="IPR020568">
    <property type="entry name" value="Ribosomal_Su5_D2-typ_SF"/>
</dbReference>
<gene>
    <name evidence="20" type="primary">hisC_1</name>
    <name evidence="16" type="synonym">hisB</name>
    <name evidence="17" type="synonym">hisC</name>
    <name evidence="20" type="ORF">NCTC11190_00805</name>
</gene>
<keyword evidence="9 16" id="KW-0028">Amino-acid biosynthesis</keyword>
<organism evidence="20 21">
    <name type="scientific">Rikenella microfusus</name>
    <dbReference type="NCBI Taxonomy" id="28139"/>
    <lineage>
        <taxon>Bacteria</taxon>
        <taxon>Pseudomonadati</taxon>
        <taxon>Bacteroidota</taxon>
        <taxon>Bacteroidia</taxon>
        <taxon>Bacteroidales</taxon>
        <taxon>Rikenellaceae</taxon>
        <taxon>Rikenella</taxon>
    </lineage>
</organism>
<keyword evidence="8 17" id="KW-0032">Aminotransferase</keyword>
<evidence type="ECO:0000256" key="16">
    <source>
        <dbReference type="HAMAP-Rule" id="MF_00076"/>
    </source>
</evidence>
<evidence type="ECO:0000256" key="11">
    <source>
        <dbReference type="ARBA" id="ARBA00022898"/>
    </source>
</evidence>
<protein>
    <recommendedName>
        <fullName evidence="16 17">Multifunctional fusion protein</fullName>
    </recommendedName>
    <domain>
        <recommendedName>
            <fullName evidence="16">Imidazoleglycerol-phosphate dehydratase</fullName>
            <shortName evidence="16">IGPD</shortName>
            <ecNumber evidence="16">4.2.1.19</ecNumber>
        </recommendedName>
    </domain>
    <domain>
        <recommendedName>
            <fullName evidence="17">Histidinol-phosphate aminotransferase</fullName>
            <ecNumber evidence="17">2.6.1.9</ecNumber>
        </recommendedName>
        <alternativeName>
            <fullName evidence="17">Imidazole acetol-phosphate transaminase</fullName>
        </alternativeName>
    </domain>
</protein>
<comment type="pathway">
    <text evidence="3 17">Amino-acid biosynthesis; L-histidine biosynthesis; L-histidine from 5-phospho-alpha-D-ribose 1-diphosphate: step 7/9.</text>
</comment>
<evidence type="ECO:0000256" key="3">
    <source>
        <dbReference type="ARBA" id="ARBA00005011"/>
    </source>
</evidence>
<dbReference type="Gene3D" id="3.90.1150.10">
    <property type="entry name" value="Aspartate Aminotransferase, domain 1"/>
    <property type="match status" value="1"/>
</dbReference>
<comment type="pathway">
    <text evidence="5">Lipid metabolism.</text>
</comment>
<evidence type="ECO:0000256" key="8">
    <source>
        <dbReference type="ARBA" id="ARBA00022576"/>
    </source>
</evidence>
<dbReference type="FunFam" id="3.30.230.40:FF:000003">
    <property type="entry name" value="Imidazoleglycerol-phosphate dehydratase HisB"/>
    <property type="match status" value="1"/>
</dbReference>
<evidence type="ECO:0000313" key="21">
    <source>
        <dbReference type="Proteomes" id="UP000255233"/>
    </source>
</evidence>